<dbReference type="EMBL" id="GBHO01029962">
    <property type="protein sequence ID" value="JAG13642.1"/>
    <property type="molecule type" value="Transcribed_RNA"/>
</dbReference>
<dbReference type="Pfam" id="PF03732">
    <property type="entry name" value="Retrotrans_gag"/>
    <property type="match status" value="1"/>
</dbReference>
<feature type="domain" description="Retrotransposon gag" evidence="2">
    <location>
        <begin position="166"/>
        <end position="247"/>
    </location>
</feature>
<feature type="region of interest" description="Disordered" evidence="1">
    <location>
        <begin position="381"/>
        <end position="404"/>
    </location>
</feature>
<reference evidence="3" key="1">
    <citation type="journal article" date="2014" name="PLoS ONE">
        <title>Transcriptome-Based Identification of ABC Transporters in the Western Tarnished Plant Bug Lygus hesperus.</title>
        <authorList>
            <person name="Hull J.J."/>
            <person name="Chaney K."/>
            <person name="Geib S.M."/>
            <person name="Fabrick J.A."/>
            <person name="Brent C.S."/>
            <person name="Walsh D."/>
            <person name="Lavine L.C."/>
        </authorList>
    </citation>
    <scope>NUCLEOTIDE SEQUENCE</scope>
</reference>
<organism evidence="3">
    <name type="scientific">Lygus hesperus</name>
    <name type="common">Western plant bug</name>
    <dbReference type="NCBI Taxonomy" id="30085"/>
    <lineage>
        <taxon>Eukaryota</taxon>
        <taxon>Metazoa</taxon>
        <taxon>Ecdysozoa</taxon>
        <taxon>Arthropoda</taxon>
        <taxon>Hexapoda</taxon>
        <taxon>Insecta</taxon>
        <taxon>Pterygota</taxon>
        <taxon>Neoptera</taxon>
        <taxon>Paraneoptera</taxon>
        <taxon>Hemiptera</taxon>
        <taxon>Heteroptera</taxon>
        <taxon>Panheteroptera</taxon>
        <taxon>Cimicomorpha</taxon>
        <taxon>Miridae</taxon>
        <taxon>Mirini</taxon>
        <taxon>Lygus</taxon>
    </lineage>
</organism>
<sequence length="404" mass="45396">ALAAKVTVDKDVVEGLDVQDELKVCTDKLKYLVAAYEECEGTALTANDVKRLESRMSHLAYRLHRLGDEGKAQYLQVQSLYSKLKSAAKTTVPIPDPKPPTPVLSSSAGTQMNRSIKPDPKIYKWGLTFSGDMTGVSLGDFLDEVEDKRVSRKVSKAELFESAVDLFSGTARIWFRANYDKLQSWEDLVSKLRSCFLDPDYDDKLMDEIRKRTQGPDESTQVYFAKMNCLFKRLSTPLTEAQKISLLEKNLRKEHLPFLCNVDYATVDELEAAVCRLELWTRRADSYHEPPSRNLLEPRLGYQPTRKTTPKIFEVELASAMAPTPAPKLATGVSRFRNTVCWNCDQTGHTFRVCRLPKVKFCDGCGLKKVTRDSCTACAQKQTSSSGNARRGCAQSRGSRPQNP</sequence>
<reference evidence="3" key="2">
    <citation type="submission" date="2014-07" db="EMBL/GenBank/DDBJ databases">
        <authorList>
            <person name="Hull J."/>
        </authorList>
    </citation>
    <scope>NUCLEOTIDE SEQUENCE</scope>
</reference>
<accession>A0A0A9WYW4</accession>
<feature type="non-terminal residue" evidence="3">
    <location>
        <position position="404"/>
    </location>
</feature>
<feature type="region of interest" description="Disordered" evidence="1">
    <location>
        <begin position="91"/>
        <end position="111"/>
    </location>
</feature>
<evidence type="ECO:0000313" key="3">
    <source>
        <dbReference type="EMBL" id="JAG13642.1"/>
    </source>
</evidence>
<evidence type="ECO:0000256" key="1">
    <source>
        <dbReference type="SAM" id="MobiDB-lite"/>
    </source>
</evidence>
<dbReference type="AlphaFoldDB" id="A0A0A9WYW4"/>
<feature type="non-terminal residue" evidence="3">
    <location>
        <position position="1"/>
    </location>
</feature>
<evidence type="ECO:0000259" key="2">
    <source>
        <dbReference type="Pfam" id="PF03732"/>
    </source>
</evidence>
<protein>
    <submittedName>
        <fullName evidence="3">Gag-Pol polyprotein</fullName>
    </submittedName>
</protein>
<proteinExistence type="predicted"/>
<name>A0A0A9WYW4_LYGHE</name>
<gene>
    <name evidence="3" type="primary">gag-pol_11</name>
    <name evidence="3" type="ORF">CM83_12074</name>
</gene>
<dbReference type="InterPro" id="IPR005162">
    <property type="entry name" value="Retrotrans_gag_dom"/>
</dbReference>